<dbReference type="NCBIfam" id="TIGR01076">
    <property type="entry name" value="sortase_fam"/>
    <property type="match status" value="1"/>
</dbReference>
<dbReference type="AlphaFoldDB" id="A0A2H0R528"/>
<gene>
    <name evidence="2" type="ORF">COV31_00525</name>
</gene>
<dbReference type="Proteomes" id="UP000230232">
    <property type="component" value="Unassembled WGS sequence"/>
</dbReference>
<name>A0A2H0R528_9BACT</name>
<protein>
    <recommendedName>
        <fullName evidence="4">Sortase</fullName>
    </recommendedName>
</protein>
<sequence length="214" mass="23654">MKQFVISFVGIFLVLFLLLNFRFVTSQTSFWLENNSNPVVGLLGQGARGETGSYQLLPVAKSKFYEPDNTASSLYLEIPAIGVTAPIVFEESLNSEVIINRLQEGVVRYAASPVPGEKGTSVILGHSSAFPWYKGKYGSVFALLGKLEIGDKFYIHKDGDVLTYQVKDKIVFNPLSTDERVSQFEQTDDSAVVLVSCWPIGTSFKRQAVKAELI</sequence>
<dbReference type="InterPro" id="IPR023365">
    <property type="entry name" value="Sortase_dom-sf"/>
</dbReference>
<evidence type="ECO:0000313" key="3">
    <source>
        <dbReference type="Proteomes" id="UP000230232"/>
    </source>
</evidence>
<evidence type="ECO:0008006" key="4">
    <source>
        <dbReference type="Google" id="ProtNLM"/>
    </source>
</evidence>
<dbReference type="CDD" id="cd00004">
    <property type="entry name" value="Sortase"/>
    <property type="match status" value="1"/>
</dbReference>
<dbReference type="EMBL" id="PCXO01000004">
    <property type="protein sequence ID" value="PIR41580.1"/>
    <property type="molecule type" value="Genomic_DNA"/>
</dbReference>
<organism evidence="2 3">
    <name type="scientific">Candidatus Yanofskybacteria bacterium CG10_big_fil_rev_8_21_14_0_10_46_23</name>
    <dbReference type="NCBI Taxonomy" id="1975098"/>
    <lineage>
        <taxon>Bacteria</taxon>
        <taxon>Candidatus Yanofskyibacteriota</taxon>
    </lineage>
</organism>
<dbReference type="SUPFAM" id="SSF63817">
    <property type="entry name" value="Sortase"/>
    <property type="match status" value="1"/>
</dbReference>
<evidence type="ECO:0000313" key="2">
    <source>
        <dbReference type="EMBL" id="PIR41580.1"/>
    </source>
</evidence>
<dbReference type="InterPro" id="IPR005754">
    <property type="entry name" value="Sortase"/>
</dbReference>
<proteinExistence type="predicted"/>
<keyword evidence="1" id="KW-0378">Hydrolase</keyword>
<reference evidence="2 3" key="1">
    <citation type="submission" date="2017-09" db="EMBL/GenBank/DDBJ databases">
        <title>Depth-based differentiation of microbial function through sediment-hosted aquifers and enrichment of novel symbionts in the deep terrestrial subsurface.</title>
        <authorList>
            <person name="Probst A.J."/>
            <person name="Ladd B."/>
            <person name="Jarett J.K."/>
            <person name="Geller-Mcgrath D.E."/>
            <person name="Sieber C.M."/>
            <person name="Emerson J.B."/>
            <person name="Anantharaman K."/>
            <person name="Thomas B.C."/>
            <person name="Malmstrom R."/>
            <person name="Stieglmeier M."/>
            <person name="Klingl A."/>
            <person name="Woyke T."/>
            <person name="Ryan C.M."/>
            <person name="Banfield J.F."/>
        </authorList>
    </citation>
    <scope>NUCLEOTIDE SEQUENCE [LARGE SCALE GENOMIC DNA]</scope>
    <source>
        <strain evidence="2">CG10_big_fil_rev_8_21_14_0_10_46_23</strain>
    </source>
</reference>
<accession>A0A2H0R528</accession>
<dbReference type="Pfam" id="PF04203">
    <property type="entry name" value="Sortase"/>
    <property type="match status" value="1"/>
</dbReference>
<comment type="caution">
    <text evidence="2">The sequence shown here is derived from an EMBL/GenBank/DDBJ whole genome shotgun (WGS) entry which is preliminary data.</text>
</comment>
<evidence type="ECO:0000256" key="1">
    <source>
        <dbReference type="ARBA" id="ARBA00022801"/>
    </source>
</evidence>
<dbReference type="GO" id="GO:0016787">
    <property type="term" value="F:hydrolase activity"/>
    <property type="evidence" value="ECO:0007669"/>
    <property type="project" value="UniProtKB-KW"/>
</dbReference>
<dbReference type="Gene3D" id="2.40.260.10">
    <property type="entry name" value="Sortase"/>
    <property type="match status" value="1"/>
</dbReference>